<comment type="caution">
    <text evidence="6">The sequence shown here is derived from an EMBL/GenBank/DDBJ whole genome shotgun (WGS) entry which is preliminary data.</text>
</comment>
<protein>
    <submittedName>
        <fullName evidence="6">Sugar transporter</fullName>
    </submittedName>
</protein>
<dbReference type="InterPro" id="IPR019554">
    <property type="entry name" value="Soluble_ligand-bd"/>
</dbReference>
<keyword evidence="1 3" id="KW-0732">Signal</keyword>
<evidence type="ECO:0000313" key="7">
    <source>
        <dbReference type="Proteomes" id="UP000275910"/>
    </source>
</evidence>
<accession>A0A3N2RFF9</accession>
<proteinExistence type="predicted"/>
<feature type="signal peptide" evidence="3">
    <location>
        <begin position="1"/>
        <end position="50"/>
    </location>
</feature>
<evidence type="ECO:0000259" key="4">
    <source>
        <dbReference type="Pfam" id="PF02563"/>
    </source>
</evidence>
<gene>
    <name evidence="6" type="ORF">D9T17_14630</name>
</gene>
<reference evidence="6 7" key="1">
    <citation type="submission" date="2018-10" db="EMBL/GenBank/DDBJ databases">
        <title>The genome of Lysobacter enzymogenes OH11.</title>
        <authorList>
            <person name="Liu F."/>
            <person name="Zhao Y."/>
            <person name="Qian G."/>
            <person name="Chen Y."/>
            <person name="Xu H."/>
        </authorList>
    </citation>
    <scope>NUCLEOTIDE SEQUENCE [LARGE SCALE GENOMIC DNA]</scope>
    <source>
        <strain evidence="6 7">OH11</strain>
    </source>
</reference>
<feature type="domain" description="Soluble ligand binding" evidence="5">
    <location>
        <begin position="158"/>
        <end position="206"/>
    </location>
</feature>
<evidence type="ECO:0000256" key="3">
    <source>
        <dbReference type="SAM" id="SignalP"/>
    </source>
</evidence>
<dbReference type="Pfam" id="PF02563">
    <property type="entry name" value="Poly_export"/>
    <property type="match status" value="1"/>
</dbReference>
<dbReference type="InterPro" id="IPR003715">
    <property type="entry name" value="Poly_export_N"/>
</dbReference>
<dbReference type="Proteomes" id="UP000275910">
    <property type="component" value="Unassembled WGS sequence"/>
</dbReference>
<dbReference type="Gene3D" id="3.10.560.10">
    <property type="entry name" value="Outer membrane lipoprotein wza domain like"/>
    <property type="match status" value="1"/>
</dbReference>
<dbReference type="PANTHER" id="PTHR33619:SF3">
    <property type="entry name" value="POLYSACCHARIDE EXPORT PROTEIN GFCE-RELATED"/>
    <property type="match status" value="1"/>
</dbReference>
<dbReference type="GO" id="GO:0015159">
    <property type="term" value="F:polysaccharide transmembrane transporter activity"/>
    <property type="evidence" value="ECO:0007669"/>
    <property type="project" value="InterPro"/>
</dbReference>
<evidence type="ECO:0000259" key="5">
    <source>
        <dbReference type="Pfam" id="PF10531"/>
    </source>
</evidence>
<organism evidence="6 7">
    <name type="scientific">Lysobacter enzymogenes</name>
    <dbReference type="NCBI Taxonomy" id="69"/>
    <lineage>
        <taxon>Bacteria</taxon>
        <taxon>Pseudomonadati</taxon>
        <taxon>Pseudomonadota</taxon>
        <taxon>Gammaproteobacteria</taxon>
        <taxon>Lysobacterales</taxon>
        <taxon>Lysobacteraceae</taxon>
        <taxon>Lysobacter</taxon>
    </lineage>
</organism>
<dbReference type="EMBL" id="RCTY01000036">
    <property type="protein sequence ID" value="ROU06181.1"/>
    <property type="molecule type" value="Genomic_DNA"/>
</dbReference>
<feature type="domain" description="Polysaccharide export protein N-terminal" evidence="4">
    <location>
        <begin position="77"/>
        <end position="149"/>
    </location>
</feature>
<dbReference type="Pfam" id="PF10531">
    <property type="entry name" value="SLBB"/>
    <property type="match status" value="1"/>
</dbReference>
<keyword evidence="6" id="KW-0813">Transport</keyword>
<name>A0A3N2RFF9_LYSEN</name>
<evidence type="ECO:0000256" key="2">
    <source>
        <dbReference type="SAM" id="MobiDB-lite"/>
    </source>
</evidence>
<feature type="region of interest" description="Disordered" evidence="2">
    <location>
        <begin position="1"/>
        <end position="20"/>
    </location>
</feature>
<dbReference type="PANTHER" id="PTHR33619">
    <property type="entry name" value="POLYSACCHARIDE EXPORT PROTEIN GFCE-RELATED"/>
    <property type="match status" value="1"/>
</dbReference>
<dbReference type="InterPro" id="IPR049712">
    <property type="entry name" value="Poly_export"/>
</dbReference>
<keyword evidence="6" id="KW-0762">Sugar transport</keyword>
<evidence type="ECO:0000313" key="6">
    <source>
        <dbReference type="EMBL" id="ROU06181.1"/>
    </source>
</evidence>
<feature type="chain" id="PRO_5017934189" evidence="3">
    <location>
        <begin position="51"/>
        <end position="277"/>
    </location>
</feature>
<dbReference type="AlphaFoldDB" id="A0A3N2RFF9"/>
<evidence type="ECO:0000256" key="1">
    <source>
        <dbReference type="ARBA" id="ARBA00022729"/>
    </source>
</evidence>
<sequence length="277" mass="29895">MSQQVRRKRPECPARAGRGRGAGRQRALLAPLLMWLCLLASCLAAAPALAQAPAPEPVQVQVPELGLEPAATAAGIDAGYRIAAGDELALKFFYAPELNETATVRPDGRIQLQLVGEVRAAGQTPRELADALKRAYAGSLRYPEVSVEVEKGFARQQVFVGGEVGRPGAQPLLPGLTLMRALIVAQGPTDRAALNRVAILRRDESGATRVIRVDAASQARRGADDGNDPPLRPFDVVLAVPSRISRVNKWIDQYVRRNLPVNVGFSYDLNDNNRRGD</sequence>